<feature type="non-terminal residue" evidence="1">
    <location>
        <position position="169"/>
    </location>
</feature>
<reference evidence="1 2" key="1">
    <citation type="submission" date="2019-03" db="EMBL/GenBank/DDBJ databases">
        <title>Single cell metagenomics reveals metabolic interactions within the superorganism composed of flagellate Streblomastix strix and complex community of Bacteroidetes bacteria on its surface.</title>
        <authorList>
            <person name="Treitli S.C."/>
            <person name="Kolisko M."/>
            <person name="Husnik F."/>
            <person name="Keeling P."/>
            <person name="Hampl V."/>
        </authorList>
    </citation>
    <scope>NUCLEOTIDE SEQUENCE [LARGE SCALE GENOMIC DNA]</scope>
    <source>
        <strain evidence="1">ST1C</strain>
    </source>
</reference>
<name>A0A5J4Q6J7_9EUKA</name>
<organism evidence="1 2">
    <name type="scientific">Streblomastix strix</name>
    <dbReference type="NCBI Taxonomy" id="222440"/>
    <lineage>
        <taxon>Eukaryota</taxon>
        <taxon>Metamonada</taxon>
        <taxon>Preaxostyla</taxon>
        <taxon>Oxymonadida</taxon>
        <taxon>Streblomastigidae</taxon>
        <taxon>Streblomastix</taxon>
    </lineage>
</organism>
<gene>
    <name evidence="1" type="ORF">EZS28_055265</name>
</gene>
<dbReference type="EMBL" id="SNRW01047017">
    <property type="protein sequence ID" value="KAA6316411.1"/>
    <property type="molecule type" value="Genomic_DNA"/>
</dbReference>
<proteinExistence type="predicted"/>
<accession>A0A5J4Q6J7</accession>
<protein>
    <submittedName>
        <fullName evidence="1">Uncharacterized protein</fullName>
    </submittedName>
</protein>
<evidence type="ECO:0000313" key="1">
    <source>
        <dbReference type="EMBL" id="KAA6316411.1"/>
    </source>
</evidence>
<comment type="caution">
    <text evidence="1">The sequence shown here is derived from an EMBL/GenBank/DDBJ whole genome shotgun (WGS) entry which is preliminary data.</text>
</comment>
<sequence>ALVMAYYGLDIKPTDLQFLNCHPLRLTTYLHEGGTAQENFNSTCGIQFRNYSLTHGISPENCYSGEGGIGEACKTQCVKAEEGDQLVVYGKSLRLAQITDEITESRLKTLMARFGPVLAYVEDKANYQVYFGWEVTKKNETYFKSMTRDGTKKLEFSKEFTTPFNRITE</sequence>
<evidence type="ECO:0000313" key="2">
    <source>
        <dbReference type="Proteomes" id="UP000324800"/>
    </source>
</evidence>
<feature type="non-terminal residue" evidence="1">
    <location>
        <position position="1"/>
    </location>
</feature>
<dbReference type="AlphaFoldDB" id="A0A5J4Q6J7"/>
<dbReference type="Proteomes" id="UP000324800">
    <property type="component" value="Unassembled WGS sequence"/>
</dbReference>